<sequence>MSSSLPTVKFEAFWDEQATLTTGFGNISLKLETIAGLVVSVGLGYLVWNIVRFPVYLPMVRFDFGVIGPLVCSLPFFLSYRLATLQRSFFEICEDLLGVLVLPRVVPEPDAELVPLVID</sequence>
<evidence type="ECO:0000313" key="3">
    <source>
        <dbReference type="Proteomes" id="UP001054846"/>
    </source>
</evidence>
<keyword evidence="1" id="KW-0812">Transmembrane</keyword>
<dbReference type="Proteomes" id="UP001054846">
    <property type="component" value="Chromosome"/>
</dbReference>
<accession>A0ABY3PG37</accession>
<proteinExistence type="predicted"/>
<evidence type="ECO:0000256" key="1">
    <source>
        <dbReference type="SAM" id="Phobius"/>
    </source>
</evidence>
<feature type="transmembrane region" description="Helical" evidence="1">
    <location>
        <begin position="63"/>
        <end position="83"/>
    </location>
</feature>
<keyword evidence="1" id="KW-1133">Transmembrane helix</keyword>
<dbReference type="RefSeq" id="WP_230839603.1">
    <property type="nucleotide sequence ID" value="NZ_CP063845.1"/>
</dbReference>
<dbReference type="EMBL" id="CP063845">
    <property type="protein sequence ID" value="UFP92612.1"/>
    <property type="molecule type" value="Genomic_DNA"/>
</dbReference>
<gene>
    <name evidence="2" type="ORF">ISF26_12225</name>
</gene>
<name>A0ABY3PG37_9CYAN</name>
<keyword evidence="1" id="KW-0472">Membrane</keyword>
<organism evidence="2 3">
    <name type="scientific">Gloeobacter morelensis MG652769</name>
    <dbReference type="NCBI Taxonomy" id="2781736"/>
    <lineage>
        <taxon>Bacteria</taxon>
        <taxon>Bacillati</taxon>
        <taxon>Cyanobacteriota</taxon>
        <taxon>Cyanophyceae</taxon>
        <taxon>Gloeobacterales</taxon>
        <taxon>Gloeobacteraceae</taxon>
        <taxon>Gloeobacter</taxon>
        <taxon>Gloeobacter morelensis</taxon>
    </lineage>
</organism>
<protein>
    <submittedName>
        <fullName evidence="2">Uncharacterized protein</fullName>
    </submittedName>
</protein>
<feature type="transmembrane region" description="Helical" evidence="1">
    <location>
        <begin position="33"/>
        <end position="51"/>
    </location>
</feature>
<reference evidence="2 3" key="1">
    <citation type="journal article" date="2021" name="Genome Biol. Evol.">
        <title>Complete Genome Sequencing of a Novel Gloeobacter Species from a Waterfall Cave in Mexico.</title>
        <authorList>
            <person name="Saw J.H."/>
            <person name="Cardona T."/>
            <person name="Montejano G."/>
        </authorList>
    </citation>
    <scope>NUCLEOTIDE SEQUENCE [LARGE SCALE GENOMIC DNA]</scope>
    <source>
        <strain evidence="2">MG652769</strain>
    </source>
</reference>
<evidence type="ECO:0000313" key="2">
    <source>
        <dbReference type="EMBL" id="UFP92612.1"/>
    </source>
</evidence>
<keyword evidence="3" id="KW-1185">Reference proteome</keyword>